<feature type="transmembrane region" description="Helical" evidence="6">
    <location>
        <begin position="198"/>
        <end position="217"/>
    </location>
</feature>
<dbReference type="Pfam" id="PF07690">
    <property type="entry name" value="MFS_1"/>
    <property type="match status" value="1"/>
</dbReference>
<dbReference type="EMBL" id="KE504136">
    <property type="protein sequence ID" value="EPT02275.1"/>
    <property type="molecule type" value="Genomic_DNA"/>
</dbReference>
<dbReference type="HOGENOM" id="CLU_042172_0_0_1"/>
<organism evidence="7 8">
    <name type="scientific">Fomitopsis schrenkii</name>
    <name type="common">Brown rot fungus</name>
    <dbReference type="NCBI Taxonomy" id="2126942"/>
    <lineage>
        <taxon>Eukaryota</taxon>
        <taxon>Fungi</taxon>
        <taxon>Dikarya</taxon>
        <taxon>Basidiomycota</taxon>
        <taxon>Agaricomycotina</taxon>
        <taxon>Agaricomycetes</taxon>
        <taxon>Polyporales</taxon>
        <taxon>Fomitopsis</taxon>
    </lineage>
</organism>
<evidence type="ECO:0000313" key="8">
    <source>
        <dbReference type="Proteomes" id="UP000015241"/>
    </source>
</evidence>
<comment type="subcellular location">
    <subcellularLocation>
        <location evidence="1">Membrane</location>
        <topology evidence="1">Multi-pass membrane protein</topology>
    </subcellularLocation>
</comment>
<protein>
    <recommendedName>
        <fullName evidence="9">Major facilitator superfamily (MFS) profile domain-containing protein</fullName>
    </recommendedName>
</protein>
<gene>
    <name evidence="7" type="ORF">FOMPIDRAFT_1022911</name>
</gene>
<evidence type="ECO:0008006" key="9">
    <source>
        <dbReference type="Google" id="ProtNLM"/>
    </source>
</evidence>
<dbReference type="OrthoDB" id="2015447at2759"/>
<dbReference type="AlphaFoldDB" id="S8FVL8"/>
<feature type="transmembrane region" description="Helical" evidence="6">
    <location>
        <begin position="426"/>
        <end position="450"/>
    </location>
</feature>
<dbReference type="InParanoid" id="S8FVL8"/>
<feature type="transmembrane region" description="Helical" evidence="6">
    <location>
        <begin position="159"/>
        <end position="177"/>
    </location>
</feature>
<dbReference type="Proteomes" id="UP000015241">
    <property type="component" value="Unassembled WGS sequence"/>
</dbReference>
<dbReference type="PANTHER" id="PTHR23510:SF64">
    <property type="entry name" value="INNER MEMBRANE TRANSPORT PROTEIN YAJR"/>
    <property type="match status" value="1"/>
</dbReference>
<evidence type="ECO:0000256" key="3">
    <source>
        <dbReference type="ARBA" id="ARBA00022989"/>
    </source>
</evidence>
<keyword evidence="2 6" id="KW-0812">Transmembrane</keyword>
<sequence>MSSLRVLSTVLDLPSRLGVKQRRIGHSESPPTTRPEDSLQGTATEFAPTDQETQVAQARANDEFKLPRIVSLVIVQLASALLQISFFIIVSSSDEYAEYLGGTATFSGLVIGIPTVFSGLALIPLTRFDQGGYKRPLHFACASAFLGNILYSLAYHANYLYLILIGRIVSGFGFTFWMYSKRYCSDPRIVGVRRRTLLAGWLVLGQGVGFSAGPFLGGLLYRVGFSNTVFNGYTSPTWMLAGIWAIFWAFAAAFFEDVPQPASAPPQIELRPMPVQEQVVIDADKDKSTTSFAGPSTSVAPTMSASAEAIEVPLESRMRMSWAQIGVTATMCWFAMACFFILGAWEANIPVFTSSNSMLNPFHFNPTASGDLIALGGVCTIPFLLVNLIVSRRVQDRHTLAVGSGLGLVGLLVAIAILRADKVNYGSLWLCWFLVALGFNLASTVTLSLLSKQLPGEWNGRISMLIQYSNYTGRVTGAVWGGAGVKVGMLSYVGMQIAVVGIGAVMFSTLWRQLKAKTG</sequence>
<feature type="transmembrane region" description="Helical" evidence="6">
    <location>
        <begin position="462"/>
        <end position="483"/>
    </location>
</feature>
<dbReference type="Gene3D" id="1.20.1250.20">
    <property type="entry name" value="MFS general substrate transporter like domains"/>
    <property type="match status" value="1"/>
</dbReference>
<feature type="transmembrane region" description="Helical" evidence="6">
    <location>
        <begin position="104"/>
        <end position="125"/>
    </location>
</feature>
<name>S8FVL8_FOMSC</name>
<dbReference type="GO" id="GO:0016020">
    <property type="term" value="C:membrane"/>
    <property type="evidence" value="ECO:0007669"/>
    <property type="project" value="UniProtKB-SubCell"/>
</dbReference>
<feature type="transmembrane region" description="Helical" evidence="6">
    <location>
        <begin position="372"/>
        <end position="390"/>
    </location>
</feature>
<evidence type="ECO:0000256" key="4">
    <source>
        <dbReference type="ARBA" id="ARBA00023136"/>
    </source>
</evidence>
<evidence type="ECO:0000256" key="5">
    <source>
        <dbReference type="SAM" id="MobiDB-lite"/>
    </source>
</evidence>
<accession>S8FVL8</accession>
<evidence type="ECO:0000313" key="7">
    <source>
        <dbReference type="EMBL" id="EPT02275.1"/>
    </source>
</evidence>
<dbReference type="InterPro" id="IPR051068">
    <property type="entry name" value="MFS_Domain-Containing_Protein"/>
</dbReference>
<feature type="transmembrane region" description="Helical" evidence="6">
    <location>
        <begin position="489"/>
        <end position="511"/>
    </location>
</feature>
<feature type="transmembrane region" description="Helical" evidence="6">
    <location>
        <begin position="402"/>
        <end position="420"/>
    </location>
</feature>
<keyword evidence="4 6" id="KW-0472">Membrane</keyword>
<dbReference type="SUPFAM" id="SSF103473">
    <property type="entry name" value="MFS general substrate transporter"/>
    <property type="match status" value="1"/>
</dbReference>
<dbReference type="PANTHER" id="PTHR23510">
    <property type="entry name" value="INNER MEMBRANE TRANSPORT PROTEIN YAJR"/>
    <property type="match status" value="1"/>
</dbReference>
<dbReference type="GO" id="GO:0022857">
    <property type="term" value="F:transmembrane transporter activity"/>
    <property type="evidence" value="ECO:0007669"/>
    <property type="project" value="InterPro"/>
</dbReference>
<dbReference type="FunCoup" id="S8FVL8">
    <property type="interactions" value="63"/>
</dbReference>
<dbReference type="STRING" id="743788.S8FVL8"/>
<feature type="transmembrane region" description="Helical" evidence="6">
    <location>
        <begin position="237"/>
        <end position="255"/>
    </location>
</feature>
<dbReference type="InterPro" id="IPR011701">
    <property type="entry name" value="MFS"/>
</dbReference>
<feature type="region of interest" description="Disordered" evidence="5">
    <location>
        <begin position="21"/>
        <end position="40"/>
    </location>
</feature>
<feature type="transmembrane region" description="Helical" evidence="6">
    <location>
        <begin position="137"/>
        <end position="153"/>
    </location>
</feature>
<dbReference type="InterPro" id="IPR036259">
    <property type="entry name" value="MFS_trans_sf"/>
</dbReference>
<feature type="transmembrane region" description="Helical" evidence="6">
    <location>
        <begin position="325"/>
        <end position="345"/>
    </location>
</feature>
<proteinExistence type="predicted"/>
<dbReference type="eggNOG" id="KOG2325">
    <property type="taxonomic scope" value="Eukaryota"/>
</dbReference>
<evidence type="ECO:0000256" key="2">
    <source>
        <dbReference type="ARBA" id="ARBA00022692"/>
    </source>
</evidence>
<evidence type="ECO:0000256" key="1">
    <source>
        <dbReference type="ARBA" id="ARBA00004141"/>
    </source>
</evidence>
<feature type="transmembrane region" description="Helical" evidence="6">
    <location>
        <begin position="69"/>
        <end position="92"/>
    </location>
</feature>
<evidence type="ECO:0000256" key="6">
    <source>
        <dbReference type="SAM" id="Phobius"/>
    </source>
</evidence>
<keyword evidence="3 6" id="KW-1133">Transmembrane helix</keyword>
<reference evidence="7 8" key="1">
    <citation type="journal article" date="2012" name="Science">
        <title>The Paleozoic origin of enzymatic lignin decomposition reconstructed from 31 fungal genomes.</title>
        <authorList>
            <person name="Floudas D."/>
            <person name="Binder M."/>
            <person name="Riley R."/>
            <person name="Barry K."/>
            <person name="Blanchette R.A."/>
            <person name="Henrissat B."/>
            <person name="Martinez A.T."/>
            <person name="Otillar R."/>
            <person name="Spatafora J.W."/>
            <person name="Yadav J.S."/>
            <person name="Aerts A."/>
            <person name="Benoit I."/>
            <person name="Boyd A."/>
            <person name="Carlson A."/>
            <person name="Copeland A."/>
            <person name="Coutinho P.M."/>
            <person name="de Vries R.P."/>
            <person name="Ferreira P."/>
            <person name="Findley K."/>
            <person name="Foster B."/>
            <person name="Gaskell J."/>
            <person name="Glotzer D."/>
            <person name="Gorecki P."/>
            <person name="Heitman J."/>
            <person name="Hesse C."/>
            <person name="Hori C."/>
            <person name="Igarashi K."/>
            <person name="Jurgens J.A."/>
            <person name="Kallen N."/>
            <person name="Kersten P."/>
            <person name="Kohler A."/>
            <person name="Kuees U."/>
            <person name="Kumar T.K.A."/>
            <person name="Kuo A."/>
            <person name="LaButti K."/>
            <person name="Larrondo L.F."/>
            <person name="Lindquist E."/>
            <person name="Ling A."/>
            <person name="Lombard V."/>
            <person name="Lucas S."/>
            <person name="Lundell T."/>
            <person name="Martin R."/>
            <person name="McLaughlin D.J."/>
            <person name="Morgenstern I."/>
            <person name="Morin E."/>
            <person name="Murat C."/>
            <person name="Nagy L.G."/>
            <person name="Nolan M."/>
            <person name="Ohm R.A."/>
            <person name="Patyshakuliyeva A."/>
            <person name="Rokas A."/>
            <person name="Ruiz-Duenas F.J."/>
            <person name="Sabat G."/>
            <person name="Salamov A."/>
            <person name="Samejima M."/>
            <person name="Schmutz J."/>
            <person name="Slot J.C."/>
            <person name="St John F."/>
            <person name="Stenlid J."/>
            <person name="Sun H."/>
            <person name="Sun S."/>
            <person name="Syed K."/>
            <person name="Tsang A."/>
            <person name="Wiebenga A."/>
            <person name="Young D."/>
            <person name="Pisabarro A."/>
            <person name="Eastwood D.C."/>
            <person name="Martin F."/>
            <person name="Cullen D."/>
            <person name="Grigoriev I.V."/>
            <person name="Hibbett D.S."/>
        </authorList>
    </citation>
    <scope>NUCLEOTIDE SEQUENCE</scope>
    <source>
        <strain evidence="8">FP-58527</strain>
    </source>
</reference>
<keyword evidence="8" id="KW-1185">Reference proteome</keyword>